<dbReference type="EMBL" id="CAJVQA010009455">
    <property type="protein sequence ID" value="CAG8685125.1"/>
    <property type="molecule type" value="Genomic_DNA"/>
</dbReference>
<dbReference type="GO" id="GO:0009791">
    <property type="term" value="P:post-embryonic development"/>
    <property type="evidence" value="ECO:0007669"/>
    <property type="project" value="UniProtKB-ARBA"/>
</dbReference>
<evidence type="ECO:0000256" key="7">
    <source>
        <dbReference type="ARBA" id="ARBA00023163"/>
    </source>
</evidence>
<feature type="domain" description="BED-type" evidence="10">
    <location>
        <begin position="56"/>
        <end position="97"/>
    </location>
</feature>
<proteinExistence type="predicted"/>
<evidence type="ECO:0000256" key="8">
    <source>
        <dbReference type="ARBA" id="ARBA00023242"/>
    </source>
</evidence>
<dbReference type="GO" id="GO:0005634">
    <property type="term" value="C:nucleus"/>
    <property type="evidence" value="ECO:0007669"/>
    <property type="project" value="UniProtKB-SubCell"/>
</dbReference>
<evidence type="ECO:0000256" key="2">
    <source>
        <dbReference type="ARBA" id="ARBA00022723"/>
    </source>
</evidence>
<feature type="compositionally biased region" description="Polar residues" evidence="9">
    <location>
        <begin position="1"/>
        <end position="11"/>
    </location>
</feature>
<dbReference type="SMART" id="SM00614">
    <property type="entry name" value="ZnF_BED"/>
    <property type="match status" value="1"/>
</dbReference>
<dbReference type="InterPro" id="IPR052035">
    <property type="entry name" value="ZnF_BED_domain_contain"/>
</dbReference>
<organism evidence="12 13">
    <name type="scientific">Cetraspora pellucida</name>
    <dbReference type="NCBI Taxonomy" id="1433469"/>
    <lineage>
        <taxon>Eukaryota</taxon>
        <taxon>Fungi</taxon>
        <taxon>Fungi incertae sedis</taxon>
        <taxon>Mucoromycota</taxon>
        <taxon>Glomeromycotina</taxon>
        <taxon>Glomeromycetes</taxon>
        <taxon>Diversisporales</taxon>
        <taxon>Gigasporaceae</taxon>
        <taxon>Cetraspora</taxon>
    </lineage>
</organism>
<dbReference type="Pfam" id="PF02892">
    <property type="entry name" value="zf-BED"/>
    <property type="match status" value="1"/>
</dbReference>
<evidence type="ECO:0000256" key="4">
    <source>
        <dbReference type="ARBA" id="ARBA00022833"/>
    </source>
</evidence>
<evidence type="ECO:0000313" key="13">
    <source>
        <dbReference type="Proteomes" id="UP000789759"/>
    </source>
</evidence>
<dbReference type="GO" id="GO:0008270">
    <property type="term" value="F:zinc ion binding"/>
    <property type="evidence" value="ECO:0007669"/>
    <property type="project" value="UniProtKB-KW"/>
</dbReference>
<dbReference type="PANTHER" id="PTHR46481:SF10">
    <property type="entry name" value="ZINC FINGER BED DOMAIN-CONTAINING PROTEIN 39"/>
    <property type="match status" value="1"/>
</dbReference>
<evidence type="ECO:0000256" key="3">
    <source>
        <dbReference type="ARBA" id="ARBA00022771"/>
    </source>
</evidence>
<dbReference type="PANTHER" id="PTHR46481">
    <property type="entry name" value="ZINC FINGER BED DOMAIN-CONTAINING PROTEIN 4"/>
    <property type="match status" value="1"/>
</dbReference>
<evidence type="ECO:0000256" key="1">
    <source>
        <dbReference type="ARBA" id="ARBA00004123"/>
    </source>
</evidence>
<evidence type="ECO:0000259" key="10">
    <source>
        <dbReference type="Pfam" id="PF02892"/>
    </source>
</evidence>
<dbReference type="SUPFAM" id="SSF57667">
    <property type="entry name" value="beta-beta-alpha zinc fingers"/>
    <property type="match status" value="1"/>
</dbReference>
<dbReference type="InterPro" id="IPR003656">
    <property type="entry name" value="Znf_BED"/>
</dbReference>
<keyword evidence="6" id="KW-0238">DNA-binding</keyword>
<dbReference type="InterPro" id="IPR025525">
    <property type="entry name" value="hAT-like_transposase_RNase-H"/>
</dbReference>
<name>A0A9N9HL51_9GLOM</name>
<feature type="domain" description="hAT-like transposase RNase-H fold" evidence="11">
    <location>
        <begin position="359"/>
        <end position="437"/>
    </location>
</feature>
<dbReference type="SUPFAM" id="SSF140996">
    <property type="entry name" value="Hermes dimerisation domain"/>
    <property type="match status" value="1"/>
</dbReference>
<accession>A0A9N9HL51</accession>
<dbReference type="Pfam" id="PF14372">
    <property type="entry name" value="hAT-like_RNase-H"/>
    <property type="match status" value="1"/>
</dbReference>
<keyword evidence="2" id="KW-0479">Metal-binding</keyword>
<keyword evidence="5" id="KW-0805">Transcription regulation</keyword>
<evidence type="ECO:0000256" key="6">
    <source>
        <dbReference type="ARBA" id="ARBA00023125"/>
    </source>
</evidence>
<feature type="region of interest" description="Disordered" evidence="9">
    <location>
        <begin position="1"/>
        <end position="49"/>
    </location>
</feature>
<reference evidence="12" key="1">
    <citation type="submission" date="2021-06" db="EMBL/GenBank/DDBJ databases">
        <authorList>
            <person name="Kallberg Y."/>
            <person name="Tangrot J."/>
            <person name="Rosling A."/>
        </authorList>
    </citation>
    <scope>NUCLEOTIDE SEQUENCE</scope>
    <source>
        <strain evidence="12">FL966</strain>
    </source>
</reference>
<dbReference type="InterPro" id="IPR036236">
    <property type="entry name" value="Znf_C2H2_sf"/>
</dbReference>
<keyword evidence="4" id="KW-0862">Zinc</keyword>
<evidence type="ECO:0000259" key="11">
    <source>
        <dbReference type="Pfam" id="PF14372"/>
    </source>
</evidence>
<keyword evidence="3" id="KW-0863">Zinc-finger</keyword>
<keyword evidence="8" id="KW-0539">Nucleus</keyword>
<dbReference type="AlphaFoldDB" id="A0A9N9HL51"/>
<dbReference type="Proteomes" id="UP000789759">
    <property type="component" value="Unassembled WGS sequence"/>
</dbReference>
<feature type="compositionally biased region" description="Polar residues" evidence="9">
    <location>
        <begin position="34"/>
        <end position="48"/>
    </location>
</feature>
<comment type="caution">
    <text evidence="12">The sequence shown here is derived from an EMBL/GenBank/DDBJ whole genome shotgun (WGS) entry which is preliminary data.</text>
</comment>
<sequence length="509" mass="58708">MNVQGLLSSDDPQSEEDYDYTDLDDLQNNNNVNIEGSTSDTKTLSNKPSLPKNFKSPVWPYFDIEIPKYSGQPVCKQCGDVFEPSSATTTLRRHLASHNIIHKRDASVIKWVVCDLQAFSVVENKEWQEMISNFDPRYRFHNRHTLKDNIVELYEKKKVNIKLVLNNILGKVSFTSDIWTAANKIAFLSLTIHYIDTSWKLKNFLLDIIPMDVRHTECNIANNILRVFHEFNLAEKTLALTTNNASSMITCGKAITEKLEKEFENFSFAHYRCITHVLNLAVVQGIELIDNSIEKIRSLINCIKNSQPINDALKALSLNLLAADNKLVCKYYSNDNDRIIINDTLVLLEPFERATHFLSASKYPTHDDVRFVFFALQEHLTRYINNNEHSQHMMTDSIQQKLDVYWPILDETSQISSLLDPRVKSSTFKDELETNRVKNKIYNMTEYFSTTLQLTTKVLANDNITSARNYFHQLKNPNNNNFFASSEPLANEPLYGIKKELKKTEDELN</sequence>
<evidence type="ECO:0000313" key="12">
    <source>
        <dbReference type="EMBL" id="CAG8685125.1"/>
    </source>
</evidence>
<evidence type="ECO:0000256" key="5">
    <source>
        <dbReference type="ARBA" id="ARBA00023015"/>
    </source>
</evidence>
<keyword evidence="7" id="KW-0804">Transcription</keyword>
<dbReference type="GO" id="GO:0003677">
    <property type="term" value="F:DNA binding"/>
    <property type="evidence" value="ECO:0007669"/>
    <property type="project" value="UniProtKB-KW"/>
</dbReference>
<protein>
    <submittedName>
        <fullName evidence="12">9397_t:CDS:1</fullName>
    </submittedName>
</protein>
<evidence type="ECO:0000256" key="9">
    <source>
        <dbReference type="SAM" id="MobiDB-lite"/>
    </source>
</evidence>
<dbReference type="SUPFAM" id="SSF53098">
    <property type="entry name" value="Ribonuclease H-like"/>
    <property type="match status" value="1"/>
</dbReference>
<keyword evidence="13" id="KW-1185">Reference proteome</keyword>
<dbReference type="OrthoDB" id="1607513at2759"/>
<feature type="compositionally biased region" description="Acidic residues" evidence="9">
    <location>
        <begin position="12"/>
        <end position="25"/>
    </location>
</feature>
<dbReference type="InterPro" id="IPR012337">
    <property type="entry name" value="RNaseH-like_sf"/>
</dbReference>
<comment type="subcellular location">
    <subcellularLocation>
        <location evidence="1">Nucleus</location>
    </subcellularLocation>
</comment>
<gene>
    <name evidence="12" type="ORF">CPELLU_LOCUS11021</name>
</gene>